<proteinExistence type="inferred from homology"/>
<dbReference type="InterPro" id="IPR036291">
    <property type="entry name" value="NAD(P)-bd_dom_sf"/>
</dbReference>
<comment type="caution">
    <text evidence="3">The sequence shown here is derived from an EMBL/GenBank/DDBJ whole genome shotgun (WGS) entry which is preliminary data.</text>
</comment>
<dbReference type="EMBL" id="JBFCZG010000008">
    <property type="protein sequence ID" value="KAL3419198.1"/>
    <property type="molecule type" value="Genomic_DNA"/>
</dbReference>
<reference evidence="3 4" key="1">
    <citation type="submission" date="2024-06" db="EMBL/GenBank/DDBJ databases">
        <title>Complete genome of Phlyctema vagabunda strain 19-DSS-EL-015.</title>
        <authorList>
            <person name="Fiorenzani C."/>
        </authorList>
    </citation>
    <scope>NUCLEOTIDE SEQUENCE [LARGE SCALE GENOMIC DNA]</scope>
    <source>
        <strain evidence="3 4">19-DSS-EL-015</strain>
    </source>
</reference>
<dbReference type="InterPro" id="IPR016040">
    <property type="entry name" value="NAD(P)-bd_dom"/>
</dbReference>
<evidence type="ECO:0000313" key="4">
    <source>
        <dbReference type="Proteomes" id="UP001629113"/>
    </source>
</evidence>
<sequence length="269" mass="29273">MASPRVLLLGGHGKISLLMTPKIVSRSWNLTSVIRNPDQKSTIVDAGKNGPGKVDVLIASLDNVKTQADAQQILDQAKPDYVIFSAGAGGKGGADRTYAIDRDAAIAFIKSSIATPSIKKFLLVTALIERRKRASWWDDDSWNKVQETNNKVLPDYYKAKLAADDVLTLLGNERMQKDKSFSYILVRPGTLADGPETGKVELGRTTAQGDVSRADVADVTVRLLEKEGVSGWIDMMNADKDVASEVDRVVREKVNTVEGEDLEAMKASL</sequence>
<name>A0ABR4P7C1_9HELO</name>
<accession>A0ABR4P7C1</accession>
<keyword evidence="4" id="KW-1185">Reference proteome</keyword>
<gene>
    <name evidence="3" type="ORF">PVAG01_09420</name>
</gene>
<dbReference type="PANTHER" id="PTHR15020:SF50">
    <property type="entry name" value="UPF0659 PROTEIN YMR090W"/>
    <property type="match status" value="1"/>
</dbReference>
<dbReference type="Gene3D" id="3.40.50.720">
    <property type="entry name" value="NAD(P)-binding Rossmann-like Domain"/>
    <property type="match status" value="1"/>
</dbReference>
<dbReference type="Pfam" id="PF13460">
    <property type="entry name" value="NAD_binding_10"/>
    <property type="match status" value="1"/>
</dbReference>
<evidence type="ECO:0000256" key="1">
    <source>
        <dbReference type="ARBA" id="ARBA00038376"/>
    </source>
</evidence>
<dbReference type="PANTHER" id="PTHR15020">
    <property type="entry name" value="FLAVIN REDUCTASE-RELATED"/>
    <property type="match status" value="1"/>
</dbReference>
<dbReference type="SUPFAM" id="SSF51735">
    <property type="entry name" value="NAD(P)-binding Rossmann-fold domains"/>
    <property type="match status" value="1"/>
</dbReference>
<comment type="similarity">
    <text evidence="1">Belongs to the avfA family.</text>
</comment>
<dbReference type="Proteomes" id="UP001629113">
    <property type="component" value="Unassembled WGS sequence"/>
</dbReference>
<feature type="domain" description="NAD(P)-binding" evidence="2">
    <location>
        <begin position="10"/>
        <end position="226"/>
    </location>
</feature>
<organism evidence="3 4">
    <name type="scientific">Phlyctema vagabunda</name>
    <dbReference type="NCBI Taxonomy" id="108571"/>
    <lineage>
        <taxon>Eukaryota</taxon>
        <taxon>Fungi</taxon>
        <taxon>Dikarya</taxon>
        <taxon>Ascomycota</taxon>
        <taxon>Pezizomycotina</taxon>
        <taxon>Leotiomycetes</taxon>
        <taxon>Helotiales</taxon>
        <taxon>Dermateaceae</taxon>
        <taxon>Phlyctema</taxon>
    </lineage>
</organism>
<evidence type="ECO:0000313" key="3">
    <source>
        <dbReference type="EMBL" id="KAL3419198.1"/>
    </source>
</evidence>
<protein>
    <submittedName>
        <fullName evidence="3">NAD dependent epimerase/dehydratase</fullName>
    </submittedName>
</protein>
<evidence type="ECO:0000259" key="2">
    <source>
        <dbReference type="Pfam" id="PF13460"/>
    </source>
</evidence>